<keyword evidence="6 8" id="KW-0472">Membrane</keyword>
<evidence type="ECO:0000313" key="13">
    <source>
        <dbReference type="Proteomes" id="UP000802098"/>
    </source>
</evidence>
<keyword evidence="10" id="KW-0732">Signal</keyword>
<evidence type="ECO:0000256" key="5">
    <source>
        <dbReference type="ARBA" id="ARBA00023004"/>
    </source>
</evidence>
<feature type="compositionally biased region" description="Low complexity" evidence="9">
    <location>
        <begin position="487"/>
        <end position="504"/>
    </location>
</feature>
<organism evidence="12 13">
    <name type="scientific">Rubrivivax benzoatilyticus</name>
    <dbReference type="NCBI Taxonomy" id="316997"/>
    <lineage>
        <taxon>Bacteria</taxon>
        <taxon>Pseudomonadati</taxon>
        <taxon>Pseudomonadota</taxon>
        <taxon>Betaproteobacteria</taxon>
        <taxon>Burkholderiales</taxon>
        <taxon>Sphaerotilaceae</taxon>
        <taxon>Rubrivivax</taxon>
    </lineage>
</organism>
<keyword evidence="8" id="KW-0798">TonB box</keyword>
<evidence type="ECO:0000256" key="8">
    <source>
        <dbReference type="RuleBase" id="RU003357"/>
    </source>
</evidence>
<dbReference type="InterPro" id="IPR011662">
    <property type="entry name" value="Secretin/TonB_short_N"/>
</dbReference>
<dbReference type="Gene3D" id="3.55.50.30">
    <property type="match status" value="1"/>
</dbReference>
<dbReference type="InterPro" id="IPR012910">
    <property type="entry name" value="Plug_dom"/>
</dbReference>
<comment type="similarity">
    <text evidence="2 8">Belongs to the TonB-dependent receptor family.</text>
</comment>
<feature type="chain" id="PRO_5045421282" evidence="10">
    <location>
        <begin position="28"/>
        <end position="957"/>
    </location>
</feature>
<keyword evidence="7" id="KW-0998">Cell outer membrane</keyword>
<dbReference type="Proteomes" id="UP000802098">
    <property type="component" value="Unassembled WGS sequence"/>
</dbReference>
<sequence length="957" mass="99656">MAARRRPPLAAQALALLVCAAHGVAAAAEPPAPSRHVVEQPAQALADALRSIARQTGASVLFDPGVVDGKTARAVSGRLSAVEAITRALEGSGLAAEVMPDGAIVVKPAAAPAGGLPASAEKIEVTGSRLKRIATEGPVPVNTYTAKDIQNSGQPTLERFLSSLSEVSVAAGEGSFGATGGQGTVQLRGLPLGSTLTLINGRRVQAVGMSSGNYFNLNLIPLSAVERIEVLPVGSSAVYGGDALAGVVNVILKKSIDGMALDARLGSAQGTRDGSLSLAGGGHGENSSFLVLGSYSRRSPLTMAERSFFRDADYRRYGGTDQRTRACVPGTVSSADGSPLPGLGSSVAGIPSLPAGQPLTVADFVPSAGVANLCSAQATGLGYTLIHGSETLGLHASGERVFAGGWSLFGELTRTEDRLWSDEAALMLNNVLVPASNHYNPFGVDVRVTGALGAENGAQSSERRSRYTRALVGLRGDLPGGWDFEATGSTSRDSGDSRTSGVSADPAARAAALASASADTALDPFTTGRAASDELLRRIWPETLRTNHGRHDQLGGFVRGPLLRLPAGPLEAIAGVETGRDRYDTTIPGAQPIEAERTQRAAYAELRAPLLRAAPGVGQGWDLAALTVAARRDRYSDFGSAGTYQAGLEVRPSRTLLLRASTATSFKPPTLLQTNVPDQSFPSEAFGLVDPARGGEPVAGGEVVRSTNPALGPERGKAQTLGAVWEPDGTLGTRLGVTAWRVRIDGLIGLVYPQVLVDNESLFPGIVTRGPSTGGVPGPITRVAWAEVNYGGVDTSGVDVEAAHAWRALDGTWTLAASATRAREYRVVLSPAAPADDRLGRRFYDFWAPAWKGRLSAAFSRGGWGVGLTSRYLGAYKDAGTSQRRLGDTWTHDLNASLDLVRLGWVSGAMANGATLSLGIVNVTDRAPEFVETAPFYDPTQADWRGRYASARLSVAW</sequence>
<dbReference type="Gene3D" id="2.170.130.10">
    <property type="entry name" value="TonB-dependent receptor, plug domain"/>
    <property type="match status" value="1"/>
</dbReference>
<evidence type="ECO:0000256" key="4">
    <source>
        <dbReference type="ARBA" id="ARBA00022496"/>
    </source>
</evidence>
<comment type="subcellular location">
    <subcellularLocation>
        <location evidence="1 8">Cell outer membrane</location>
    </subcellularLocation>
</comment>
<dbReference type="Pfam" id="PF00593">
    <property type="entry name" value="TonB_dep_Rec_b-barrel"/>
    <property type="match status" value="1"/>
</dbReference>
<dbReference type="InterPro" id="IPR036942">
    <property type="entry name" value="Beta-barrel_TonB_sf"/>
</dbReference>
<keyword evidence="4" id="KW-0410">Iron transport</keyword>
<gene>
    <name evidence="12" type="ORF">G7087_13100</name>
</gene>
<keyword evidence="13" id="KW-1185">Reference proteome</keyword>
<dbReference type="RefSeq" id="WP_009858737.1">
    <property type="nucleotide sequence ID" value="NZ_JAAOCD010000006.1"/>
</dbReference>
<dbReference type="Gene3D" id="2.40.170.20">
    <property type="entry name" value="TonB-dependent receptor, beta-barrel domain"/>
    <property type="match status" value="1"/>
</dbReference>
<evidence type="ECO:0000259" key="11">
    <source>
        <dbReference type="SMART" id="SM00965"/>
    </source>
</evidence>
<evidence type="ECO:0000256" key="1">
    <source>
        <dbReference type="ARBA" id="ARBA00004442"/>
    </source>
</evidence>
<dbReference type="InterPro" id="IPR000531">
    <property type="entry name" value="Beta-barrel_TonB"/>
</dbReference>
<dbReference type="EMBL" id="JAAOCD010000006">
    <property type="protein sequence ID" value="NHK99315.1"/>
    <property type="molecule type" value="Genomic_DNA"/>
</dbReference>
<dbReference type="Pfam" id="PF07715">
    <property type="entry name" value="Plug"/>
    <property type="match status" value="1"/>
</dbReference>
<protein>
    <submittedName>
        <fullName evidence="12">TonB-dependent receptor</fullName>
    </submittedName>
</protein>
<evidence type="ECO:0000256" key="6">
    <source>
        <dbReference type="ARBA" id="ARBA00023136"/>
    </source>
</evidence>
<keyword evidence="5" id="KW-0408">Iron</keyword>
<feature type="domain" description="Secretin/TonB short N-terminal" evidence="11">
    <location>
        <begin position="58"/>
        <end position="109"/>
    </location>
</feature>
<evidence type="ECO:0000256" key="2">
    <source>
        <dbReference type="ARBA" id="ARBA00009810"/>
    </source>
</evidence>
<proteinExistence type="inferred from homology"/>
<dbReference type="PANTHER" id="PTHR47234:SF1">
    <property type="entry name" value="TONB-DEPENDENT RECEPTOR"/>
    <property type="match status" value="1"/>
</dbReference>
<accession>A0ABX0I164</accession>
<evidence type="ECO:0000256" key="3">
    <source>
        <dbReference type="ARBA" id="ARBA00022448"/>
    </source>
</evidence>
<feature type="region of interest" description="Disordered" evidence="9">
    <location>
        <begin position="483"/>
        <end position="504"/>
    </location>
</feature>
<evidence type="ECO:0000256" key="9">
    <source>
        <dbReference type="SAM" id="MobiDB-lite"/>
    </source>
</evidence>
<dbReference type="SUPFAM" id="SSF56935">
    <property type="entry name" value="Porins"/>
    <property type="match status" value="1"/>
</dbReference>
<evidence type="ECO:0000256" key="10">
    <source>
        <dbReference type="SAM" id="SignalP"/>
    </source>
</evidence>
<comment type="caution">
    <text evidence="12">The sequence shown here is derived from an EMBL/GenBank/DDBJ whole genome shotgun (WGS) entry which is preliminary data.</text>
</comment>
<dbReference type="InterPro" id="IPR037066">
    <property type="entry name" value="Plug_dom_sf"/>
</dbReference>
<keyword evidence="3" id="KW-0813">Transport</keyword>
<dbReference type="PANTHER" id="PTHR47234">
    <property type="match status" value="1"/>
</dbReference>
<name>A0ABX0I164_9BURK</name>
<reference evidence="12 13" key="1">
    <citation type="submission" date="2020-03" db="EMBL/GenBank/DDBJ databases">
        <title>Rubrivivax benzoatilyticus JA2 (sequenced after 10 years sub-culturing).</title>
        <authorList>
            <person name="Gupta D."/>
            <person name="Chintalapati S."/>
            <person name="Chintalapati V.R."/>
        </authorList>
    </citation>
    <scope>NUCLEOTIDE SEQUENCE [LARGE SCALE GENOMIC DNA]</scope>
    <source>
        <strain evidence="12 13">JA2-Mal</strain>
    </source>
</reference>
<feature type="signal peptide" evidence="10">
    <location>
        <begin position="1"/>
        <end position="27"/>
    </location>
</feature>
<keyword evidence="12" id="KW-0675">Receptor</keyword>
<evidence type="ECO:0000256" key="7">
    <source>
        <dbReference type="ARBA" id="ARBA00023237"/>
    </source>
</evidence>
<keyword evidence="4" id="KW-0406">Ion transport</keyword>
<evidence type="ECO:0000313" key="12">
    <source>
        <dbReference type="EMBL" id="NHK99315.1"/>
    </source>
</evidence>
<dbReference type="SMART" id="SM00965">
    <property type="entry name" value="STN"/>
    <property type="match status" value="1"/>
</dbReference>